<protein>
    <submittedName>
        <fullName evidence="2">Uncharacterized protein</fullName>
    </submittedName>
</protein>
<reference evidence="1 4" key="2">
    <citation type="submission" date="2023-11" db="EMBL/GenBank/DDBJ databases">
        <title>MicrobeMod: A computational toolkit for identifying prokaryotic methylation and restriction-modification with nanopore sequencing.</title>
        <authorList>
            <person name="Crits-Christoph A."/>
            <person name="Kang S.C."/>
            <person name="Lee H."/>
            <person name="Ostrov N."/>
        </authorList>
    </citation>
    <scope>NUCLEOTIDE SEQUENCE [LARGE SCALE GENOMIC DNA]</scope>
    <source>
        <strain evidence="1 4">ATCC 29145</strain>
    </source>
</reference>
<geneLocation type="plasmid" evidence="2 3">
    <name>p3</name>
</geneLocation>
<gene>
    <name evidence="2" type="ORF">D3868_28240</name>
    <name evidence="1" type="ORF">SIM66_00430</name>
</gene>
<name>A0A4D8QTP6_AZOBR</name>
<dbReference type="Proteomes" id="UP000298774">
    <property type="component" value="Plasmid p3"/>
</dbReference>
<dbReference type="RefSeq" id="WP_015989384.1">
    <property type="nucleotide sequence ID" value="NZ_CP032342.1"/>
</dbReference>
<accession>A0A4D8QTP6</accession>
<evidence type="ECO:0000313" key="4">
    <source>
        <dbReference type="Proteomes" id="UP001277471"/>
    </source>
</evidence>
<dbReference type="AlphaFoldDB" id="A0A4D8QTP6"/>
<dbReference type="EMBL" id="JAWXYC010000001">
    <property type="protein sequence ID" value="MDX5949674.1"/>
    <property type="molecule type" value="Genomic_DNA"/>
</dbReference>
<evidence type="ECO:0000313" key="2">
    <source>
        <dbReference type="EMBL" id="QCO12901.1"/>
    </source>
</evidence>
<proteinExistence type="predicted"/>
<evidence type="ECO:0000313" key="1">
    <source>
        <dbReference type="EMBL" id="MDX5949674.1"/>
    </source>
</evidence>
<keyword evidence="4" id="KW-1185">Reference proteome</keyword>
<sequence>MSEPEYTKGKRIIDGAANNVVRADDPEDAEPWVLAEFDAHCGHSLEEPKGNARLAKASDNAVLELAEHLGCNAVLLAERLEGGGLVRLVEAAQRYVGTVNALTRGHPDEAQSSDEARVALSGQIAATKDIAAALSLLTTPAPL</sequence>
<evidence type="ECO:0000313" key="3">
    <source>
        <dbReference type="Proteomes" id="UP000298774"/>
    </source>
</evidence>
<reference evidence="2 3" key="1">
    <citation type="submission" date="2018-09" db="EMBL/GenBank/DDBJ databases">
        <title>Whole genome based analysis of evolution and adaptive divergence in Indian and Brazilian strains of Azospirillum brasilense.</title>
        <authorList>
            <person name="Singh C."/>
            <person name="Tripathi A.K."/>
        </authorList>
    </citation>
    <scope>NUCLEOTIDE SEQUENCE [LARGE SCALE GENOMIC DNA]</scope>
    <source>
        <strain evidence="2 3">MTCC4038</strain>
        <plasmid evidence="2 3">p3</plasmid>
    </source>
</reference>
<dbReference type="EMBL" id="CP032342">
    <property type="protein sequence ID" value="QCO12901.1"/>
    <property type="molecule type" value="Genomic_DNA"/>
</dbReference>
<organism evidence="2 3">
    <name type="scientific">Azospirillum brasilense</name>
    <dbReference type="NCBI Taxonomy" id="192"/>
    <lineage>
        <taxon>Bacteria</taxon>
        <taxon>Pseudomonadati</taxon>
        <taxon>Pseudomonadota</taxon>
        <taxon>Alphaproteobacteria</taxon>
        <taxon>Rhodospirillales</taxon>
        <taxon>Azospirillaceae</taxon>
        <taxon>Azospirillum</taxon>
    </lineage>
</organism>
<dbReference type="GeneID" id="56447921"/>
<keyword evidence="2" id="KW-0614">Plasmid</keyword>
<dbReference type="Proteomes" id="UP001277471">
    <property type="component" value="Unassembled WGS sequence"/>
</dbReference>